<dbReference type="OrthoDB" id="10556122at2759"/>
<comment type="caution">
    <text evidence="2">The sequence shown here is derived from an EMBL/GenBank/DDBJ whole genome shotgun (WGS) entry which is preliminary data.</text>
</comment>
<sequence length="187" mass="21061">MAMALEEEAVDDGLDGSLLKRCTSRKTSKALEQGKGKGRRTTKRKTKKPADATGGGAMREETRVSSAPAAATGGDDGMALPEKMYRLPDCLVRSVFYSQEKKLPLSFEEYNILRTVVSDDDPVLTQQWIKETRDLLNDIAAAYEETEDSFQDGLALFRNEYEERGYIEVGDDYFAYTADVQRWTKKY</sequence>
<name>A0A6G1ES96_9ORYZ</name>
<protein>
    <submittedName>
        <fullName evidence="2">Uncharacterized protein</fullName>
    </submittedName>
</protein>
<evidence type="ECO:0000256" key="1">
    <source>
        <dbReference type="SAM" id="MobiDB-lite"/>
    </source>
</evidence>
<reference evidence="2 3" key="1">
    <citation type="submission" date="2019-11" db="EMBL/GenBank/DDBJ databases">
        <title>Whole genome sequence of Oryza granulata.</title>
        <authorList>
            <person name="Li W."/>
        </authorList>
    </citation>
    <scope>NUCLEOTIDE SEQUENCE [LARGE SCALE GENOMIC DNA]</scope>
    <source>
        <strain evidence="3">cv. Menghai</strain>
        <tissue evidence="2">Leaf</tissue>
    </source>
</reference>
<evidence type="ECO:0000313" key="3">
    <source>
        <dbReference type="Proteomes" id="UP000479710"/>
    </source>
</evidence>
<dbReference type="PANTHER" id="PTHR35166">
    <property type="entry name" value="OS05G0193700 PROTEIN-RELATED"/>
    <property type="match status" value="1"/>
</dbReference>
<gene>
    <name evidence="2" type="ORF">E2562_033995</name>
</gene>
<evidence type="ECO:0000313" key="2">
    <source>
        <dbReference type="EMBL" id="KAF0927501.1"/>
    </source>
</evidence>
<organism evidence="2 3">
    <name type="scientific">Oryza meyeriana var. granulata</name>
    <dbReference type="NCBI Taxonomy" id="110450"/>
    <lineage>
        <taxon>Eukaryota</taxon>
        <taxon>Viridiplantae</taxon>
        <taxon>Streptophyta</taxon>
        <taxon>Embryophyta</taxon>
        <taxon>Tracheophyta</taxon>
        <taxon>Spermatophyta</taxon>
        <taxon>Magnoliopsida</taxon>
        <taxon>Liliopsida</taxon>
        <taxon>Poales</taxon>
        <taxon>Poaceae</taxon>
        <taxon>BOP clade</taxon>
        <taxon>Oryzoideae</taxon>
        <taxon>Oryzeae</taxon>
        <taxon>Oryzinae</taxon>
        <taxon>Oryza</taxon>
        <taxon>Oryza meyeriana</taxon>
    </lineage>
</organism>
<feature type="region of interest" description="Disordered" evidence="1">
    <location>
        <begin position="16"/>
        <end position="76"/>
    </location>
</feature>
<keyword evidence="3" id="KW-1185">Reference proteome</keyword>
<accession>A0A6G1ES96</accession>
<feature type="compositionally biased region" description="Basic residues" evidence="1">
    <location>
        <begin position="36"/>
        <end position="47"/>
    </location>
</feature>
<dbReference type="PANTHER" id="PTHR35166:SF20">
    <property type="entry name" value="EXPRESSED PROTEIN"/>
    <property type="match status" value="1"/>
</dbReference>
<proteinExistence type="predicted"/>
<dbReference type="AlphaFoldDB" id="A0A6G1ES96"/>
<dbReference type="Proteomes" id="UP000479710">
    <property type="component" value="Unassembled WGS sequence"/>
</dbReference>
<dbReference type="EMBL" id="SPHZ02000003">
    <property type="protein sequence ID" value="KAF0927501.1"/>
    <property type="molecule type" value="Genomic_DNA"/>
</dbReference>